<dbReference type="Proteomes" id="UP000828390">
    <property type="component" value="Unassembled WGS sequence"/>
</dbReference>
<proteinExistence type="predicted"/>
<evidence type="ECO:0000313" key="2">
    <source>
        <dbReference type="Proteomes" id="UP000828390"/>
    </source>
</evidence>
<reference evidence="1" key="2">
    <citation type="submission" date="2020-11" db="EMBL/GenBank/DDBJ databases">
        <authorList>
            <person name="McCartney M.A."/>
            <person name="Auch B."/>
            <person name="Kono T."/>
            <person name="Mallez S."/>
            <person name="Becker A."/>
            <person name="Gohl D.M."/>
            <person name="Silverstein K.A.T."/>
            <person name="Koren S."/>
            <person name="Bechman K.B."/>
            <person name="Herman A."/>
            <person name="Abrahante J.E."/>
            <person name="Garbe J."/>
        </authorList>
    </citation>
    <scope>NUCLEOTIDE SEQUENCE</scope>
    <source>
        <strain evidence="1">Duluth1</strain>
        <tissue evidence="1">Whole animal</tissue>
    </source>
</reference>
<sequence length="131" mass="15240">MAYLADVFKEKERTNWLKAWLAIDIAKSGLEPFLENEAKTIHRNIYNAVWSSVQSLRYREIDLTVDNHNRGGPPRSRWFAVNYMCNNIIIQIRGRGGPPQSRWSTAIAVVHRDIDFPIMPAVFSHFRRNLS</sequence>
<keyword evidence="2" id="KW-1185">Reference proteome</keyword>
<reference evidence="1" key="1">
    <citation type="journal article" date="2019" name="bioRxiv">
        <title>The Genome of the Zebra Mussel, Dreissena polymorpha: A Resource for Invasive Species Research.</title>
        <authorList>
            <person name="McCartney M.A."/>
            <person name="Auch B."/>
            <person name="Kono T."/>
            <person name="Mallez S."/>
            <person name="Zhang Y."/>
            <person name="Obille A."/>
            <person name="Becker A."/>
            <person name="Abrahante J.E."/>
            <person name="Garbe J."/>
            <person name="Badalamenti J.P."/>
            <person name="Herman A."/>
            <person name="Mangelson H."/>
            <person name="Liachko I."/>
            <person name="Sullivan S."/>
            <person name="Sone E.D."/>
            <person name="Koren S."/>
            <person name="Silverstein K.A.T."/>
            <person name="Beckman K.B."/>
            <person name="Gohl D.M."/>
        </authorList>
    </citation>
    <scope>NUCLEOTIDE SEQUENCE</scope>
    <source>
        <strain evidence="1">Duluth1</strain>
        <tissue evidence="1">Whole animal</tissue>
    </source>
</reference>
<comment type="caution">
    <text evidence="1">The sequence shown here is derived from an EMBL/GenBank/DDBJ whole genome shotgun (WGS) entry which is preliminary data.</text>
</comment>
<name>A0A9D4E7N9_DREPO</name>
<dbReference type="AlphaFoldDB" id="A0A9D4E7N9"/>
<organism evidence="1 2">
    <name type="scientific">Dreissena polymorpha</name>
    <name type="common">Zebra mussel</name>
    <name type="synonym">Mytilus polymorpha</name>
    <dbReference type="NCBI Taxonomy" id="45954"/>
    <lineage>
        <taxon>Eukaryota</taxon>
        <taxon>Metazoa</taxon>
        <taxon>Spiralia</taxon>
        <taxon>Lophotrochozoa</taxon>
        <taxon>Mollusca</taxon>
        <taxon>Bivalvia</taxon>
        <taxon>Autobranchia</taxon>
        <taxon>Heteroconchia</taxon>
        <taxon>Euheterodonta</taxon>
        <taxon>Imparidentia</taxon>
        <taxon>Neoheterodontei</taxon>
        <taxon>Myida</taxon>
        <taxon>Dreissenoidea</taxon>
        <taxon>Dreissenidae</taxon>
        <taxon>Dreissena</taxon>
    </lineage>
</organism>
<protein>
    <submittedName>
        <fullName evidence="1">Uncharacterized protein</fullName>
    </submittedName>
</protein>
<gene>
    <name evidence="1" type="ORF">DPMN_176854</name>
</gene>
<accession>A0A9D4E7N9</accession>
<dbReference type="EMBL" id="JAIWYP010000009">
    <property type="protein sequence ID" value="KAH3775452.1"/>
    <property type="molecule type" value="Genomic_DNA"/>
</dbReference>
<evidence type="ECO:0000313" key="1">
    <source>
        <dbReference type="EMBL" id="KAH3775452.1"/>
    </source>
</evidence>